<name>A0A016TEL5_9BILA</name>
<keyword evidence="2" id="KW-1185">Reference proteome</keyword>
<sequence length="73" mass="8133">MARECVGDPFSGCLARQMAREYVGDPFAGTSTYDVSALESMRRFNYLSLRYALQAVAYNELELPAATNPSQNF</sequence>
<proteinExistence type="predicted"/>
<comment type="caution">
    <text evidence="1">The sequence shown here is derived from an EMBL/GenBank/DDBJ whole genome shotgun (WGS) entry which is preliminary data.</text>
</comment>
<accession>A0A016TEL5</accession>
<reference evidence="2" key="1">
    <citation type="journal article" date="2015" name="Nat. Genet.">
        <title>The genome and transcriptome of the zoonotic hookworm Ancylostoma ceylanicum identify infection-specific gene families.</title>
        <authorList>
            <person name="Schwarz E.M."/>
            <person name="Hu Y."/>
            <person name="Antoshechkin I."/>
            <person name="Miller M.M."/>
            <person name="Sternberg P.W."/>
            <person name="Aroian R.V."/>
        </authorList>
    </citation>
    <scope>NUCLEOTIDE SEQUENCE</scope>
    <source>
        <strain evidence="2">HY135</strain>
    </source>
</reference>
<evidence type="ECO:0000313" key="1">
    <source>
        <dbReference type="EMBL" id="EYC01151.1"/>
    </source>
</evidence>
<protein>
    <submittedName>
        <fullName evidence="1">Uncharacterized protein</fullName>
    </submittedName>
</protein>
<dbReference type="EMBL" id="JARK01001446">
    <property type="protein sequence ID" value="EYC01151.1"/>
    <property type="molecule type" value="Genomic_DNA"/>
</dbReference>
<gene>
    <name evidence="1" type="primary">Acey_s0110.g195</name>
    <name evidence="1" type="ORF">Y032_0110g195</name>
</gene>
<organism evidence="1 2">
    <name type="scientific">Ancylostoma ceylanicum</name>
    <dbReference type="NCBI Taxonomy" id="53326"/>
    <lineage>
        <taxon>Eukaryota</taxon>
        <taxon>Metazoa</taxon>
        <taxon>Ecdysozoa</taxon>
        <taxon>Nematoda</taxon>
        <taxon>Chromadorea</taxon>
        <taxon>Rhabditida</taxon>
        <taxon>Rhabditina</taxon>
        <taxon>Rhabditomorpha</taxon>
        <taxon>Strongyloidea</taxon>
        <taxon>Ancylostomatidae</taxon>
        <taxon>Ancylostomatinae</taxon>
        <taxon>Ancylostoma</taxon>
    </lineage>
</organism>
<dbReference type="AlphaFoldDB" id="A0A016TEL5"/>
<dbReference type="Proteomes" id="UP000024635">
    <property type="component" value="Unassembled WGS sequence"/>
</dbReference>
<evidence type="ECO:0000313" key="2">
    <source>
        <dbReference type="Proteomes" id="UP000024635"/>
    </source>
</evidence>